<dbReference type="AlphaFoldDB" id="A0A8S4DZ51"/>
<dbReference type="InterPro" id="IPR014746">
    <property type="entry name" value="Gln_synth/guanido_kin_cat_dom"/>
</dbReference>
<dbReference type="PROSITE" id="PS50126">
    <property type="entry name" value="S1"/>
    <property type="match status" value="1"/>
</dbReference>
<evidence type="ECO:0000256" key="9">
    <source>
        <dbReference type="ARBA" id="ARBA00032122"/>
    </source>
</evidence>
<dbReference type="GO" id="GO:0005524">
    <property type="term" value="F:ATP binding"/>
    <property type="evidence" value="ECO:0007669"/>
    <property type="project" value="UniProtKB-UniRule"/>
</dbReference>
<evidence type="ECO:0000256" key="6">
    <source>
        <dbReference type="ARBA" id="ARBA00022741"/>
    </source>
</evidence>
<accession>A0A8S4DZ51</accession>
<proteinExistence type="inferred from homology"/>
<comment type="caution">
    <text evidence="12">The sequence shown here is derived from an EMBL/GenBank/DDBJ whole genome shotgun (WGS) entry which is preliminary data.</text>
</comment>
<gene>
    <name evidence="12" type="ORF">PLXY2_LOCUS3822</name>
</gene>
<name>A0A8S4DZ51_PLUXY</name>
<dbReference type="FunFam" id="3.30.590.50:FF:000002">
    <property type="entry name" value="Glutamate--cysteine ligase catalytic subunit"/>
    <property type="match status" value="1"/>
</dbReference>
<protein>
    <recommendedName>
        <fullName evidence="3 10">Glutamate--cysteine ligase</fullName>
        <ecNumber evidence="3 10">6.3.2.2</ecNumber>
    </recommendedName>
    <alternativeName>
        <fullName evidence="9 10">Gamma-ECS</fullName>
    </alternativeName>
    <alternativeName>
        <fullName evidence="8 10">Gamma-glutamylcysteine synthetase</fullName>
    </alternativeName>
</protein>
<dbReference type="GO" id="GO:0017109">
    <property type="term" value="C:glutamate-cysteine ligase complex"/>
    <property type="evidence" value="ECO:0007669"/>
    <property type="project" value="TreeGrafter"/>
</dbReference>
<keyword evidence="7 10" id="KW-0067">ATP-binding</keyword>
<dbReference type="Pfam" id="PF03074">
    <property type="entry name" value="GCS"/>
    <property type="match status" value="1"/>
</dbReference>
<evidence type="ECO:0000256" key="7">
    <source>
        <dbReference type="ARBA" id="ARBA00022840"/>
    </source>
</evidence>
<evidence type="ECO:0000256" key="4">
    <source>
        <dbReference type="ARBA" id="ARBA00022598"/>
    </source>
</evidence>
<dbReference type="SUPFAM" id="SSF55931">
    <property type="entry name" value="Glutamine synthetase/guanido kinase"/>
    <property type="match status" value="1"/>
</dbReference>
<dbReference type="GO" id="GO:0004357">
    <property type="term" value="F:glutamate-cysteine ligase activity"/>
    <property type="evidence" value="ECO:0007669"/>
    <property type="project" value="UniProtKB-UniRule"/>
</dbReference>
<dbReference type="GO" id="GO:0003676">
    <property type="term" value="F:nucleic acid binding"/>
    <property type="evidence" value="ECO:0007669"/>
    <property type="project" value="InterPro"/>
</dbReference>
<reference evidence="12" key="1">
    <citation type="submission" date="2020-11" db="EMBL/GenBank/DDBJ databases">
        <authorList>
            <person name="Whiteford S."/>
        </authorList>
    </citation>
    <scope>NUCLEOTIDE SEQUENCE</scope>
</reference>
<dbReference type="InterPro" id="IPR004308">
    <property type="entry name" value="GCS"/>
</dbReference>
<evidence type="ECO:0000259" key="11">
    <source>
        <dbReference type="PROSITE" id="PS50126"/>
    </source>
</evidence>
<comment type="pathway">
    <text evidence="1 10">Sulfur metabolism; glutathione biosynthesis; glutathione from L-cysteine and L-glutamate: step 1/2.</text>
</comment>
<evidence type="ECO:0000256" key="8">
    <source>
        <dbReference type="ARBA" id="ARBA00030585"/>
    </source>
</evidence>
<feature type="domain" description="S1 motif" evidence="11">
    <location>
        <begin position="36"/>
        <end position="104"/>
    </location>
</feature>
<evidence type="ECO:0000313" key="13">
    <source>
        <dbReference type="Proteomes" id="UP000653454"/>
    </source>
</evidence>
<dbReference type="Gene3D" id="3.30.590.50">
    <property type="match status" value="1"/>
</dbReference>
<evidence type="ECO:0000256" key="3">
    <source>
        <dbReference type="ARBA" id="ARBA00012220"/>
    </source>
</evidence>
<sequence length="373" mass="42333">MNFICKLRTTYARTSSKSSVLTSCLYLLNLEVRSMGLLTEGNPLSWEETKALAEHVRQHGIEQFINSYHKLRDRTGDVLKWGDEVEYVIVKFDDENKRVTVSLRAPELLEKLQEPENTDPTNCKSLWRPEYGAYMVEGTPGRPYGGLLAHFNIVEANMRYRRAEASTLLKDGEVIMSITNFPRLGCPNFTSPPHQPTPSSGVTMSHFFPDEAIYPGHPRFKNLTRNIRMRRGEKVAINIPVFRDKNTKIPVDNSHILDPGAAKPDCVYMDAMGFGMGCCCLQLTFQACCITEARTLYDQLAPLCPIMLALSAASPIYRGYLTEADCRWNVIAASVDCRTREERGLEPLKENRFRIAKSRYDSIDSYLSPQNEK</sequence>
<evidence type="ECO:0000256" key="5">
    <source>
        <dbReference type="ARBA" id="ARBA00022684"/>
    </source>
</evidence>
<organism evidence="12 13">
    <name type="scientific">Plutella xylostella</name>
    <name type="common">Diamondback moth</name>
    <name type="synonym">Plutella maculipennis</name>
    <dbReference type="NCBI Taxonomy" id="51655"/>
    <lineage>
        <taxon>Eukaryota</taxon>
        <taxon>Metazoa</taxon>
        <taxon>Ecdysozoa</taxon>
        <taxon>Arthropoda</taxon>
        <taxon>Hexapoda</taxon>
        <taxon>Insecta</taxon>
        <taxon>Pterygota</taxon>
        <taxon>Neoptera</taxon>
        <taxon>Endopterygota</taxon>
        <taxon>Lepidoptera</taxon>
        <taxon>Glossata</taxon>
        <taxon>Ditrysia</taxon>
        <taxon>Yponomeutoidea</taxon>
        <taxon>Plutellidae</taxon>
        <taxon>Plutella</taxon>
    </lineage>
</organism>
<evidence type="ECO:0000256" key="10">
    <source>
        <dbReference type="RuleBase" id="RU367135"/>
    </source>
</evidence>
<evidence type="ECO:0000313" key="12">
    <source>
        <dbReference type="EMBL" id="CAG9108185.1"/>
    </source>
</evidence>
<keyword evidence="13" id="KW-1185">Reference proteome</keyword>
<dbReference type="Proteomes" id="UP000653454">
    <property type="component" value="Unassembled WGS sequence"/>
</dbReference>
<keyword evidence="6 10" id="KW-0547">Nucleotide-binding</keyword>
<dbReference type="EC" id="6.3.2.2" evidence="3 10"/>
<keyword evidence="5 10" id="KW-0317">Glutathione biosynthesis</keyword>
<dbReference type="GO" id="GO:0006750">
    <property type="term" value="P:glutathione biosynthetic process"/>
    <property type="evidence" value="ECO:0007669"/>
    <property type="project" value="UniProtKB-UniRule"/>
</dbReference>
<dbReference type="PANTHER" id="PTHR11164:SF0">
    <property type="entry name" value="GLUTAMATE--CYSTEINE LIGASE CATALYTIC SUBUNIT"/>
    <property type="match status" value="1"/>
</dbReference>
<evidence type="ECO:0000256" key="1">
    <source>
        <dbReference type="ARBA" id="ARBA00005006"/>
    </source>
</evidence>
<comment type="similarity">
    <text evidence="2 10">Belongs to the glutamate--cysteine ligase type 3 family.</text>
</comment>
<keyword evidence="4 10" id="KW-0436">Ligase</keyword>
<evidence type="ECO:0000256" key="2">
    <source>
        <dbReference type="ARBA" id="ARBA00008100"/>
    </source>
</evidence>
<dbReference type="InterPro" id="IPR003029">
    <property type="entry name" value="S1_domain"/>
</dbReference>
<comment type="catalytic activity">
    <reaction evidence="10">
        <text>L-cysteine + L-glutamate + ATP = gamma-L-glutamyl-L-cysteine + ADP + phosphate + H(+)</text>
        <dbReference type="Rhea" id="RHEA:13285"/>
        <dbReference type="ChEBI" id="CHEBI:15378"/>
        <dbReference type="ChEBI" id="CHEBI:29985"/>
        <dbReference type="ChEBI" id="CHEBI:30616"/>
        <dbReference type="ChEBI" id="CHEBI:35235"/>
        <dbReference type="ChEBI" id="CHEBI:43474"/>
        <dbReference type="ChEBI" id="CHEBI:58173"/>
        <dbReference type="ChEBI" id="CHEBI:456216"/>
        <dbReference type="EC" id="6.3.2.2"/>
    </reaction>
</comment>
<dbReference type="PANTHER" id="PTHR11164">
    <property type="entry name" value="GLUTAMATE CYSTEINE LIGASE"/>
    <property type="match status" value="1"/>
</dbReference>
<dbReference type="EMBL" id="CAJHNJ030000010">
    <property type="protein sequence ID" value="CAG9108185.1"/>
    <property type="molecule type" value="Genomic_DNA"/>
</dbReference>